<evidence type="ECO:0000313" key="2">
    <source>
        <dbReference type="EMBL" id="AES68050.1"/>
    </source>
</evidence>
<keyword evidence="1" id="KW-1133">Transmembrane helix</keyword>
<name>G7IMD5_MEDTR</name>
<gene>
    <name evidence="2" type="ordered locus">MTR_2g102460</name>
</gene>
<reference evidence="2 4" key="1">
    <citation type="journal article" date="2011" name="Nature">
        <title>The Medicago genome provides insight into the evolution of rhizobial symbioses.</title>
        <authorList>
            <person name="Young N.D."/>
            <person name="Debelle F."/>
            <person name="Oldroyd G.E."/>
            <person name="Geurts R."/>
            <person name="Cannon S.B."/>
            <person name="Udvardi M.K."/>
            <person name="Benedito V.A."/>
            <person name="Mayer K.F."/>
            <person name="Gouzy J."/>
            <person name="Schoof H."/>
            <person name="Van de Peer Y."/>
            <person name="Proost S."/>
            <person name="Cook D.R."/>
            <person name="Meyers B.C."/>
            <person name="Spannagl M."/>
            <person name="Cheung F."/>
            <person name="De Mita S."/>
            <person name="Krishnakumar V."/>
            <person name="Gundlach H."/>
            <person name="Zhou S."/>
            <person name="Mudge J."/>
            <person name="Bharti A.K."/>
            <person name="Murray J.D."/>
            <person name="Naoumkina M.A."/>
            <person name="Rosen B."/>
            <person name="Silverstein K.A."/>
            <person name="Tang H."/>
            <person name="Rombauts S."/>
            <person name="Zhao P.X."/>
            <person name="Zhou P."/>
            <person name="Barbe V."/>
            <person name="Bardou P."/>
            <person name="Bechner M."/>
            <person name="Bellec A."/>
            <person name="Berger A."/>
            <person name="Berges H."/>
            <person name="Bidwell S."/>
            <person name="Bisseling T."/>
            <person name="Choisne N."/>
            <person name="Couloux A."/>
            <person name="Denny R."/>
            <person name="Deshpande S."/>
            <person name="Dai X."/>
            <person name="Doyle J.J."/>
            <person name="Dudez A.M."/>
            <person name="Farmer A.D."/>
            <person name="Fouteau S."/>
            <person name="Franken C."/>
            <person name="Gibelin C."/>
            <person name="Gish J."/>
            <person name="Goldstein S."/>
            <person name="Gonzalez A.J."/>
            <person name="Green P.J."/>
            <person name="Hallab A."/>
            <person name="Hartog M."/>
            <person name="Hua A."/>
            <person name="Humphray S.J."/>
            <person name="Jeong D.H."/>
            <person name="Jing Y."/>
            <person name="Jocker A."/>
            <person name="Kenton S.M."/>
            <person name="Kim D.J."/>
            <person name="Klee K."/>
            <person name="Lai H."/>
            <person name="Lang C."/>
            <person name="Lin S."/>
            <person name="Macmil S.L."/>
            <person name="Magdelenat G."/>
            <person name="Matthews L."/>
            <person name="McCorrison J."/>
            <person name="Monaghan E.L."/>
            <person name="Mun J.H."/>
            <person name="Najar F.Z."/>
            <person name="Nicholson C."/>
            <person name="Noirot C."/>
            <person name="O'Bleness M."/>
            <person name="Paule C.R."/>
            <person name="Poulain J."/>
            <person name="Prion F."/>
            <person name="Qin B."/>
            <person name="Qu C."/>
            <person name="Retzel E.F."/>
            <person name="Riddle C."/>
            <person name="Sallet E."/>
            <person name="Samain S."/>
            <person name="Samson N."/>
            <person name="Sanders I."/>
            <person name="Saurat O."/>
            <person name="Scarpelli C."/>
            <person name="Schiex T."/>
            <person name="Segurens B."/>
            <person name="Severin A.J."/>
            <person name="Sherrier D.J."/>
            <person name="Shi R."/>
            <person name="Sims S."/>
            <person name="Singer S.R."/>
            <person name="Sinharoy S."/>
            <person name="Sterck L."/>
            <person name="Viollet A."/>
            <person name="Wang B.B."/>
            <person name="Wang K."/>
            <person name="Wang M."/>
            <person name="Wang X."/>
            <person name="Warfsmann J."/>
            <person name="Weissenbach J."/>
            <person name="White D.D."/>
            <person name="White J.D."/>
            <person name="Wiley G.B."/>
            <person name="Wincker P."/>
            <person name="Xing Y."/>
            <person name="Yang L."/>
            <person name="Yao Z."/>
            <person name="Ying F."/>
            <person name="Zhai J."/>
            <person name="Zhou L."/>
            <person name="Zuber A."/>
            <person name="Denarie J."/>
            <person name="Dixon R.A."/>
            <person name="May G.D."/>
            <person name="Schwartz D.C."/>
            <person name="Rogers J."/>
            <person name="Quetier F."/>
            <person name="Town C.D."/>
            <person name="Roe B.A."/>
        </authorList>
    </citation>
    <scope>NUCLEOTIDE SEQUENCE [LARGE SCALE GENOMIC DNA]</scope>
    <source>
        <strain evidence="2">A17</strain>
        <strain evidence="3 4">cv. Jemalong A17</strain>
    </source>
</reference>
<dbReference type="AlphaFoldDB" id="G7IMD5"/>
<dbReference type="Proteomes" id="UP000002051">
    <property type="component" value="Chromosome 2"/>
</dbReference>
<keyword evidence="4" id="KW-1185">Reference proteome</keyword>
<sequence>MRRFSKPYFLTSIHDFKENLKQIRLASVVLQSIVFFLLWVLSSDFVFSLFCDSQFSDFVKNQFK</sequence>
<reference evidence="3" key="3">
    <citation type="submission" date="2015-04" db="UniProtKB">
        <authorList>
            <consortium name="EnsemblPlants"/>
        </authorList>
    </citation>
    <scope>IDENTIFICATION</scope>
    <source>
        <strain evidence="3">cv. Jemalong A17</strain>
    </source>
</reference>
<feature type="transmembrane region" description="Helical" evidence="1">
    <location>
        <begin position="23"/>
        <end position="41"/>
    </location>
</feature>
<reference evidence="2 4" key="2">
    <citation type="journal article" date="2014" name="BMC Genomics">
        <title>An improved genome release (version Mt4.0) for the model legume Medicago truncatula.</title>
        <authorList>
            <person name="Tang H."/>
            <person name="Krishnakumar V."/>
            <person name="Bidwell S."/>
            <person name="Rosen B."/>
            <person name="Chan A."/>
            <person name="Zhou S."/>
            <person name="Gentzbittel L."/>
            <person name="Childs K.L."/>
            <person name="Yandell M."/>
            <person name="Gundlach H."/>
            <person name="Mayer K.F."/>
            <person name="Schwartz D.C."/>
            <person name="Town C.D."/>
        </authorList>
    </citation>
    <scope>GENOME REANNOTATION</scope>
    <source>
        <strain evidence="3 4">cv. Jemalong A17</strain>
    </source>
</reference>
<proteinExistence type="predicted"/>
<dbReference type="EMBL" id="CM001218">
    <property type="protein sequence ID" value="AES68050.1"/>
    <property type="molecule type" value="Genomic_DNA"/>
</dbReference>
<evidence type="ECO:0000313" key="4">
    <source>
        <dbReference type="Proteomes" id="UP000002051"/>
    </source>
</evidence>
<dbReference type="EnsemblPlants" id="AES68050">
    <property type="protein sequence ID" value="AES68050"/>
    <property type="gene ID" value="MTR_2g102460"/>
</dbReference>
<evidence type="ECO:0000313" key="3">
    <source>
        <dbReference type="EnsemblPlants" id="AES68050"/>
    </source>
</evidence>
<dbReference type="PaxDb" id="3880-AES68050"/>
<organism evidence="2 4">
    <name type="scientific">Medicago truncatula</name>
    <name type="common">Barrel medic</name>
    <name type="synonym">Medicago tribuloides</name>
    <dbReference type="NCBI Taxonomy" id="3880"/>
    <lineage>
        <taxon>Eukaryota</taxon>
        <taxon>Viridiplantae</taxon>
        <taxon>Streptophyta</taxon>
        <taxon>Embryophyta</taxon>
        <taxon>Tracheophyta</taxon>
        <taxon>Spermatophyta</taxon>
        <taxon>Magnoliopsida</taxon>
        <taxon>eudicotyledons</taxon>
        <taxon>Gunneridae</taxon>
        <taxon>Pentapetalae</taxon>
        <taxon>rosids</taxon>
        <taxon>fabids</taxon>
        <taxon>Fabales</taxon>
        <taxon>Fabaceae</taxon>
        <taxon>Papilionoideae</taxon>
        <taxon>50 kb inversion clade</taxon>
        <taxon>NPAAA clade</taxon>
        <taxon>Hologalegina</taxon>
        <taxon>IRL clade</taxon>
        <taxon>Trifolieae</taxon>
        <taxon>Medicago</taxon>
    </lineage>
</organism>
<evidence type="ECO:0000256" key="1">
    <source>
        <dbReference type="SAM" id="Phobius"/>
    </source>
</evidence>
<protein>
    <submittedName>
        <fullName evidence="2">Transmembrane protein, putative</fullName>
    </submittedName>
</protein>
<keyword evidence="1 2" id="KW-0812">Transmembrane</keyword>
<keyword evidence="1" id="KW-0472">Membrane</keyword>
<accession>G7IMD5</accession>
<dbReference type="HOGENOM" id="CLU_2870980_0_0_1"/>